<dbReference type="PANTHER" id="PTHR38599">
    <property type="entry name" value="CUPIN DOMAIN PROTEIN (AFU_ORTHOLOGUE AFUA_3G13620)"/>
    <property type="match status" value="1"/>
</dbReference>
<dbReference type="OrthoDB" id="129561at2"/>
<dbReference type="InterPro" id="IPR013096">
    <property type="entry name" value="Cupin_2"/>
</dbReference>
<dbReference type="SUPFAM" id="SSF51182">
    <property type="entry name" value="RmlC-like cupins"/>
    <property type="match status" value="1"/>
</dbReference>
<comment type="caution">
    <text evidence="2">The sequence shown here is derived from an EMBL/GenBank/DDBJ whole genome shotgun (WGS) entry which is preliminary data.</text>
</comment>
<dbReference type="Proteomes" id="UP000450000">
    <property type="component" value="Unassembled WGS sequence"/>
</dbReference>
<evidence type="ECO:0000313" key="3">
    <source>
        <dbReference type="Proteomes" id="UP000450000"/>
    </source>
</evidence>
<dbReference type="EMBL" id="WBOF01000001">
    <property type="protein sequence ID" value="MQS11355.1"/>
    <property type="molecule type" value="Genomic_DNA"/>
</dbReference>
<dbReference type="InterPro" id="IPR011051">
    <property type="entry name" value="RmlC_Cupin_sf"/>
</dbReference>
<keyword evidence="3" id="KW-1185">Reference proteome</keyword>
<reference evidence="2 3" key="1">
    <citation type="submission" date="2019-09" db="EMBL/GenBank/DDBJ databases">
        <title>Genome Sequences of Streptomyces kaniharaensis ATCC 21070.</title>
        <authorList>
            <person name="Zhu W."/>
            <person name="De Crecy-Lagard V."/>
            <person name="Richards N.G."/>
        </authorList>
    </citation>
    <scope>NUCLEOTIDE SEQUENCE [LARGE SCALE GENOMIC DNA]</scope>
    <source>
        <strain evidence="2 3">SF-557</strain>
    </source>
</reference>
<protein>
    <submittedName>
        <fullName evidence="2">Cupin domain-containing protein</fullName>
    </submittedName>
</protein>
<gene>
    <name evidence="2" type="ORF">F7Q99_03370</name>
</gene>
<dbReference type="AlphaFoldDB" id="A0A6N7KKQ9"/>
<proteinExistence type="predicted"/>
<evidence type="ECO:0000313" key="2">
    <source>
        <dbReference type="EMBL" id="MQS11355.1"/>
    </source>
</evidence>
<evidence type="ECO:0000259" key="1">
    <source>
        <dbReference type="Pfam" id="PF07883"/>
    </source>
</evidence>
<feature type="domain" description="Cupin type-2" evidence="1">
    <location>
        <begin position="36"/>
        <end position="101"/>
    </location>
</feature>
<name>A0A6N7KKQ9_9ACTN</name>
<dbReference type="InterPro" id="IPR014710">
    <property type="entry name" value="RmlC-like_jellyroll"/>
</dbReference>
<organism evidence="2 3">
    <name type="scientific">Streptomyces kaniharaensis</name>
    <dbReference type="NCBI Taxonomy" id="212423"/>
    <lineage>
        <taxon>Bacteria</taxon>
        <taxon>Bacillati</taxon>
        <taxon>Actinomycetota</taxon>
        <taxon>Actinomycetes</taxon>
        <taxon>Kitasatosporales</taxon>
        <taxon>Streptomycetaceae</taxon>
        <taxon>Streptomyces</taxon>
    </lineage>
</organism>
<dbReference type="PANTHER" id="PTHR38599:SF1">
    <property type="entry name" value="CUPIN DOMAIN PROTEIN (AFU_ORTHOLOGUE AFUA_3G13620)"/>
    <property type="match status" value="1"/>
</dbReference>
<dbReference type="Gene3D" id="2.60.120.10">
    <property type="entry name" value="Jelly Rolls"/>
    <property type="match status" value="1"/>
</dbReference>
<sequence length="119" mass="12673">MDSISVTDDQAPLSREILLDVPVLPAKPTARVEVRRITMKPGFAAGWHVHNCPVVGSVLAGSVRYQAEGVDEVVLTAGEVFHEPEGVPVRFDAGDEGATFLAYFLLADGEEPEIALTSG</sequence>
<dbReference type="Pfam" id="PF07883">
    <property type="entry name" value="Cupin_2"/>
    <property type="match status" value="1"/>
</dbReference>
<accession>A0A6N7KKQ9</accession>